<organism evidence="4 5">
    <name type="scientific">Rhodosalinus halophilus</name>
    <dbReference type="NCBI Taxonomy" id="2259333"/>
    <lineage>
        <taxon>Bacteria</taxon>
        <taxon>Pseudomonadati</taxon>
        <taxon>Pseudomonadota</taxon>
        <taxon>Alphaproteobacteria</taxon>
        <taxon>Rhodobacterales</taxon>
        <taxon>Paracoccaceae</taxon>
        <taxon>Rhodosalinus</taxon>
    </lineage>
</organism>
<evidence type="ECO:0000256" key="2">
    <source>
        <dbReference type="ARBA" id="ARBA00023002"/>
    </source>
</evidence>
<keyword evidence="2" id="KW-0560">Oxidoreductase</keyword>
<dbReference type="Proteomes" id="UP000253370">
    <property type="component" value="Unassembled WGS sequence"/>
</dbReference>
<protein>
    <submittedName>
        <fullName evidence="4">FAD-binding oxidoreductase</fullName>
    </submittedName>
</protein>
<dbReference type="OrthoDB" id="9806601at2"/>
<dbReference type="InterPro" id="IPR006076">
    <property type="entry name" value="FAD-dep_OxRdtase"/>
</dbReference>
<gene>
    <name evidence="4" type="ORF">DRV85_04370</name>
</gene>
<dbReference type="Gene3D" id="3.50.50.60">
    <property type="entry name" value="FAD/NAD(P)-binding domain"/>
    <property type="match status" value="1"/>
</dbReference>
<keyword evidence="5" id="KW-1185">Reference proteome</keyword>
<feature type="domain" description="FAD dependent oxidoreductase" evidence="3">
    <location>
        <begin position="34"/>
        <end position="385"/>
    </location>
</feature>
<dbReference type="PRINTS" id="PR00757">
    <property type="entry name" value="AMINEOXDASEF"/>
</dbReference>
<sequence length="429" mass="44867">MIGNERAALADSLWTATAGASPLCPDLEGTAQADVAVIGGGYTGLSAALHLAERGIKAALLEAESPGWGASGRNGGQVNPGLKEPPAEIEARLGASGQALVRFAGSAPDLVFGLIARHGIDCAPHRPGALRVAQNARALDALKAQAHDWRRRGAPVEMLDAAGTARLLGTEAYVGGLLDRRGGNLHPLDYALGLAHAAQAAGARLYGDSRALAVERRGDGYSIRTARGSLRAGRVLLCTNGYTDGLWPGLAQSVVPVVSVQVATEPLPPGVAETILPEGHSPSDMRRLLLYFRRTPDGRFVMGGRGAWSDRGLRRAMQALRRASGALYPALRGVRWDFAWGGQVALTADRVPHLHRLDQGAMAALGYNGRGVALATAMGAQLAQWAAGDPEDALVVPVTPLQPVAFHRFHKLGVTLAGARYAALDRLGL</sequence>
<dbReference type="SUPFAM" id="SSF51905">
    <property type="entry name" value="FAD/NAD(P)-binding domain"/>
    <property type="match status" value="1"/>
</dbReference>
<evidence type="ECO:0000313" key="5">
    <source>
        <dbReference type="Proteomes" id="UP000253370"/>
    </source>
</evidence>
<accession>A0A365UBR6</accession>
<evidence type="ECO:0000313" key="4">
    <source>
        <dbReference type="EMBL" id="RBI86671.1"/>
    </source>
</evidence>
<dbReference type="InterPro" id="IPR001613">
    <property type="entry name" value="Flavin_amine_oxidase"/>
</dbReference>
<dbReference type="EMBL" id="QNTQ01000004">
    <property type="protein sequence ID" value="RBI86671.1"/>
    <property type="molecule type" value="Genomic_DNA"/>
</dbReference>
<dbReference type="PANTHER" id="PTHR13847">
    <property type="entry name" value="SARCOSINE DEHYDROGENASE-RELATED"/>
    <property type="match status" value="1"/>
</dbReference>
<name>A0A365UBR6_9RHOB</name>
<dbReference type="InterPro" id="IPR036188">
    <property type="entry name" value="FAD/NAD-bd_sf"/>
</dbReference>
<dbReference type="RefSeq" id="WP_113288221.1">
    <property type="nucleotide sequence ID" value="NZ_QNTQ01000004.1"/>
</dbReference>
<comment type="caution">
    <text evidence="4">The sequence shown here is derived from an EMBL/GenBank/DDBJ whole genome shotgun (WGS) entry which is preliminary data.</text>
</comment>
<dbReference type="Pfam" id="PF01266">
    <property type="entry name" value="DAO"/>
    <property type="match status" value="1"/>
</dbReference>
<evidence type="ECO:0000256" key="1">
    <source>
        <dbReference type="ARBA" id="ARBA00001974"/>
    </source>
</evidence>
<dbReference type="PANTHER" id="PTHR13847:SF281">
    <property type="entry name" value="FAD DEPENDENT OXIDOREDUCTASE DOMAIN-CONTAINING PROTEIN"/>
    <property type="match status" value="1"/>
</dbReference>
<evidence type="ECO:0000259" key="3">
    <source>
        <dbReference type="Pfam" id="PF01266"/>
    </source>
</evidence>
<dbReference type="AlphaFoldDB" id="A0A365UBR6"/>
<dbReference type="GO" id="GO:0016491">
    <property type="term" value="F:oxidoreductase activity"/>
    <property type="evidence" value="ECO:0007669"/>
    <property type="project" value="UniProtKB-KW"/>
</dbReference>
<comment type="cofactor">
    <cofactor evidence="1">
        <name>FAD</name>
        <dbReference type="ChEBI" id="CHEBI:57692"/>
    </cofactor>
</comment>
<dbReference type="Gene3D" id="3.30.9.10">
    <property type="entry name" value="D-Amino Acid Oxidase, subunit A, domain 2"/>
    <property type="match status" value="1"/>
</dbReference>
<reference evidence="4 5" key="1">
    <citation type="submission" date="2018-07" db="EMBL/GenBank/DDBJ databases">
        <title>Rhodosalinus sp. strain E84T genomic sequence and assembly.</title>
        <authorList>
            <person name="Liu Z.-W."/>
            <person name="Lu D.-C."/>
        </authorList>
    </citation>
    <scope>NUCLEOTIDE SEQUENCE [LARGE SCALE GENOMIC DNA]</scope>
    <source>
        <strain evidence="4 5">E84</strain>
    </source>
</reference>
<dbReference type="GO" id="GO:0005737">
    <property type="term" value="C:cytoplasm"/>
    <property type="evidence" value="ECO:0007669"/>
    <property type="project" value="TreeGrafter"/>
</dbReference>
<proteinExistence type="predicted"/>